<dbReference type="SUPFAM" id="SSF56281">
    <property type="entry name" value="Metallo-hydrolase/oxidoreductase"/>
    <property type="match status" value="1"/>
</dbReference>
<comment type="similarity">
    <text evidence="3">Belongs to the metallo-beta-lactamase superfamily.</text>
</comment>
<keyword evidence="7" id="KW-0862">Zinc</keyword>
<dbReference type="Proteomes" id="UP000565576">
    <property type="component" value="Unassembled WGS sequence"/>
</dbReference>
<reference evidence="9 10" key="1">
    <citation type="submission" date="2020-08" db="EMBL/GenBank/DDBJ databases">
        <title>Genomic Encyclopedia of Type Strains, Phase IV (KMG-V): Genome sequencing to study the core and pangenomes of soil and plant-associated prokaryotes.</title>
        <authorList>
            <person name="Whitman W."/>
        </authorList>
    </citation>
    <scope>NUCLEOTIDE SEQUENCE [LARGE SCALE GENOMIC DNA]</scope>
    <source>
        <strain evidence="9 10">SEMIA 4060</strain>
    </source>
</reference>
<dbReference type="InterPro" id="IPR036866">
    <property type="entry name" value="RibonucZ/Hydroxyglut_hydro"/>
</dbReference>
<evidence type="ECO:0000256" key="7">
    <source>
        <dbReference type="ARBA" id="ARBA00022833"/>
    </source>
</evidence>
<evidence type="ECO:0000256" key="4">
    <source>
        <dbReference type="ARBA" id="ARBA00013131"/>
    </source>
</evidence>
<feature type="domain" description="Metallo-beta-lactamase" evidence="8">
    <location>
        <begin position="30"/>
        <end position="261"/>
    </location>
</feature>
<dbReference type="Gene3D" id="3.60.15.10">
    <property type="entry name" value="Ribonuclease Z/Hydroxyacylglutathione hydrolase-like"/>
    <property type="match status" value="1"/>
</dbReference>
<keyword evidence="6 9" id="KW-0378">Hydrolase</keyword>
<dbReference type="AlphaFoldDB" id="A0A7X0IVK6"/>
<dbReference type="Pfam" id="PF00753">
    <property type="entry name" value="Lactamase_B"/>
    <property type="match status" value="1"/>
</dbReference>
<evidence type="ECO:0000256" key="2">
    <source>
        <dbReference type="ARBA" id="ARBA00001947"/>
    </source>
</evidence>
<comment type="caution">
    <text evidence="9">The sequence shown here is derived from an EMBL/GenBank/DDBJ whole genome shotgun (WGS) entry which is preliminary data.</text>
</comment>
<dbReference type="RefSeq" id="WP_184707099.1">
    <property type="nucleotide sequence ID" value="NZ_JACHBG010000010.1"/>
</dbReference>
<dbReference type="InterPro" id="IPR051013">
    <property type="entry name" value="MBL_superfamily_lactonases"/>
</dbReference>
<evidence type="ECO:0000256" key="6">
    <source>
        <dbReference type="ARBA" id="ARBA00022801"/>
    </source>
</evidence>
<protein>
    <recommendedName>
        <fullName evidence="4">quorum-quenching N-acyl-homoserine lactonase</fullName>
        <ecNumber evidence="4">3.1.1.81</ecNumber>
    </recommendedName>
</protein>
<dbReference type="GO" id="GO:0046872">
    <property type="term" value="F:metal ion binding"/>
    <property type="evidence" value="ECO:0007669"/>
    <property type="project" value="UniProtKB-KW"/>
</dbReference>
<proteinExistence type="inferred from homology"/>
<dbReference type="GO" id="GO:0102007">
    <property type="term" value="F:acyl-L-homoserine-lactone lactonohydrolase activity"/>
    <property type="evidence" value="ECO:0007669"/>
    <property type="project" value="UniProtKB-EC"/>
</dbReference>
<organism evidence="9 10">
    <name type="scientific">Rhizobium lusitanum</name>
    <dbReference type="NCBI Taxonomy" id="293958"/>
    <lineage>
        <taxon>Bacteria</taxon>
        <taxon>Pseudomonadati</taxon>
        <taxon>Pseudomonadota</taxon>
        <taxon>Alphaproteobacteria</taxon>
        <taxon>Hyphomicrobiales</taxon>
        <taxon>Rhizobiaceae</taxon>
        <taxon>Rhizobium/Agrobacterium group</taxon>
        <taxon>Rhizobium</taxon>
    </lineage>
</organism>
<dbReference type="SMART" id="SM00849">
    <property type="entry name" value="Lactamase_B"/>
    <property type="match status" value="1"/>
</dbReference>
<gene>
    <name evidence="9" type="ORF">GGD46_004096</name>
</gene>
<keyword evidence="5" id="KW-0479">Metal-binding</keyword>
<dbReference type="EC" id="3.1.1.81" evidence="4"/>
<dbReference type="PANTHER" id="PTHR42978:SF2">
    <property type="entry name" value="102 KBASES UNSTABLE REGION: FROM 1 TO 119443"/>
    <property type="match status" value="1"/>
</dbReference>
<dbReference type="InterPro" id="IPR001279">
    <property type="entry name" value="Metallo-B-lactamas"/>
</dbReference>
<evidence type="ECO:0000256" key="3">
    <source>
        <dbReference type="ARBA" id="ARBA00007749"/>
    </source>
</evidence>
<name>A0A7X0IVK6_9HYPH</name>
<evidence type="ECO:0000259" key="8">
    <source>
        <dbReference type="SMART" id="SM00849"/>
    </source>
</evidence>
<dbReference type="EMBL" id="JACHBG010000010">
    <property type="protein sequence ID" value="MBB6486797.1"/>
    <property type="molecule type" value="Genomic_DNA"/>
</dbReference>
<comment type="catalytic activity">
    <reaction evidence="1">
        <text>an N-acyl-L-homoserine lactone + H2O = an N-acyl-L-homoserine + H(+)</text>
        <dbReference type="Rhea" id="RHEA:22576"/>
        <dbReference type="ChEBI" id="CHEBI:15377"/>
        <dbReference type="ChEBI" id="CHEBI:15378"/>
        <dbReference type="ChEBI" id="CHEBI:55474"/>
        <dbReference type="ChEBI" id="CHEBI:58921"/>
        <dbReference type="EC" id="3.1.1.81"/>
    </reaction>
</comment>
<sequence length="274" mass="30302">MSGPLFINSAVIRAPERLVLRGGRWTFIDIAVRYGLWGRPQLGAVLIDTGYTKRITEGRERSLAMKLYNAVLRPRLIEEASPIATLRSHGIGPEDVTYIVVTHFHADHIAALCDFPRARFLADGAAYARLSAMTYRQQLHNGFFPDLLPADFRNRLISVDSRPSVALPYDLGDGYDLFADGSCLAVPLPGHALGHFGLLWPNMSPALLYATDTQWLLRAVNEERAPSGPARLIYSDRDAAARSMEKVRRFAAQGGRVMLCHEPSNPTAFGGERS</sequence>
<dbReference type="PANTHER" id="PTHR42978">
    <property type="entry name" value="QUORUM-QUENCHING LACTONASE YTNP-RELATED-RELATED"/>
    <property type="match status" value="1"/>
</dbReference>
<evidence type="ECO:0000313" key="9">
    <source>
        <dbReference type="EMBL" id="MBB6486797.1"/>
    </source>
</evidence>
<comment type="cofactor">
    <cofactor evidence="2">
        <name>Zn(2+)</name>
        <dbReference type="ChEBI" id="CHEBI:29105"/>
    </cofactor>
</comment>
<dbReference type="CDD" id="cd07730">
    <property type="entry name" value="metallo-hydrolase-like_MBL-fold"/>
    <property type="match status" value="1"/>
</dbReference>
<evidence type="ECO:0000313" key="10">
    <source>
        <dbReference type="Proteomes" id="UP000565576"/>
    </source>
</evidence>
<evidence type="ECO:0000256" key="5">
    <source>
        <dbReference type="ARBA" id="ARBA00022723"/>
    </source>
</evidence>
<accession>A0A7X0IVK6</accession>
<evidence type="ECO:0000256" key="1">
    <source>
        <dbReference type="ARBA" id="ARBA00000450"/>
    </source>
</evidence>